<dbReference type="RefSeq" id="WP_161815309.1">
    <property type="nucleotide sequence ID" value="NZ_BLJN01000006.1"/>
</dbReference>
<dbReference type="InterPro" id="IPR029058">
    <property type="entry name" value="AB_hydrolase_fold"/>
</dbReference>
<dbReference type="EMBL" id="BLJN01000006">
    <property type="protein sequence ID" value="GFE83721.1"/>
    <property type="molecule type" value="Genomic_DNA"/>
</dbReference>
<organism evidence="2 3">
    <name type="scientific">Steroidobacter agaridevorans</name>
    <dbReference type="NCBI Taxonomy" id="2695856"/>
    <lineage>
        <taxon>Bacteria</taxon>
        <taxon>Pseudomonadati</taxon>
        <taxon>Pseudomonadota</taxon>
        <taxon>Gammaproteobacteria</taxon>
        <taxon>Steroidobacterales</taxon>
        <taxon>Steroidobacteraceae</taxon>
        <taxon>Steroidobacter</taxon>
    </lineage>
</organism>
<reference evidence="3" key="1">
    <citation type="submission" date="2020-01" db="EMBL/GenBank/DDBJ databases">
        <title>'Steroidobacter agaridevorans' sp. nov., agar-degrading bacteria isolated from rhizosphere soils.</title>
        <authorList>
            <person name="Ikenaga M."/>
            <person name="Kataoka M."/>
            <person name="Murouchi A."/>
            <person name="Katsuragi S."/>
            <person name="Sakai M."/>
        </authorList>
    </citation>
    <scope>NUCLEOTIDE SEQUENCE [LARGE SCALE GENOMIC DNA]</scope>
    <source>
        <strain evidence="3">YU21-B</strain>
    </source>
</reference>
<dbReference type="Pfam" id="PF00561">
    <property type="entry name" value="Abhydrolase_1"/>
    <property type="match status" value="1"/>
</dbReference>
<evidence type="ECO:0000259" key="1">
    <source>
        <dbReference type="Pfam" id="PF00561"/>
    </source>
</evidence>
<feature type="domain" description="AB hydrolase-1" evidence="1">
    <location>
        <begin position="79"/>
        <end position="155"/>
    </location>
</feature>
<protein>
    <recommendedName>
        <fullName evidence="1">AB hydrolase-1 domain-containing protein</fullName>
    </recommendedName>
</protein>
<comment type="caution">
    <text evidence="2">The sequence shown here is derived from an EMBL/GenBank/DDBJ whole genome shotgun (WGS) entry which is preliminary data.</text>
</comment>
<proteinExistence type="predicted"/>
<dbReference type="SUPFAM" id="SSF53474">
    <property type="entry name" value="alpha/beta-Hydrolases"/>
    <property type="match status" value="1"/>
</dbReference>
<name>A0A829YLH2_9GAMM</name>
<dbReference type="InterPro" id="IPR000073">
    <property type="entry name" value="AB_hydrolase_1"/>
</dbReference>
<dbReference type="AlphaFoldDB" id="A0A829YLH2"/>
<evidence type="ECO:0000313" key="2">
    <source>
        <dbReference type="EMBL" id="GFE83721.1"/>
    </source>
</evidence>
<gene>
    <name evidence="2" type="ORF">GCM10011487_57210</name>
</gene>
<dbReference type="Gene3D" id="3.40.50.1820">
    <property type="entry name" value="alpha/beta hydrolase"/>
    <property type="match status" value="1"/>
</dbReference>
<accession>A0A829YLH2</accession>
<dbReference type="Proteomes" id="UP000445000">
    <property type="component" value="Unassembled WGS sequence"/>
</dbReference>
<keyword evidence="3" id="KW-1185">Reference proteome</keyword>
<sequence>MQAVNAGHWVILCGIKWALTFGLATFQSTCFGLDAPQSGYAQAHDGTNIYYEVHGTGKKFLLLGHYMHPESKSLNSYVDGLGERYRIIVTDYPGTSGRSEDAKLYTFTPAALARDHLSILDAVGAREFAYYGYSFDAAIGLQLALRTNRMKAFIAGGFPMMNGPYQEMLKSLRANVIDRGNSPHTPEIARQYLTYVEGLQSFDDRSAQRRLKMPRLNFLGVDDKVPLIGNGTVDFYGIFVASKRDLETAGWDVIAIPGKDHVGAAQPDVTIPLIRKWLDKNWID</sequence>
<evidence type="ECO:0000313" key="3">
    <source>
        <dbReference type="Proteomes" id="UP000445000"/>
    </source>
</evidence>